<reference evidence="1" key="2">
    <citation type="journal article" date="2015" name="Data Brief">
        <title>Shoot transcriptome of the giant reed, Arundo donax.</title>
        <authorList>
            <person name="Barrero R.A."/>
            <person name="Guerrero F.D."/>
            <person name="Moolhuijzen P."/>
            <person name="Goolsby J.A."/>
            <person name="Tidwell J."/>
            <person name="Bellgard S.E."/>
            <person name="Bellgard M.I."/>
        </authorList>
    </citation>
    <scope>NUCLEOTIDE SEQUENCE</scope>
    <source>
        <tissue evidence="1">Shoot tissue taken approximately 20 cm above the soil surface</tissue>
    </source>
</reference>
<dbReference type="EMBL" id="GBRH01230419">
    <property type="protein sequence ID" value="JAD67476.1"/>
    <property type="molecule type" value="Transcribed_RNA"/>
</dbReference>
<proteinExistence type="predicted"/>
<name>A0A0A9BW02_ARUDO</name>
<accession>A0A0A9BW02</accession>
<protein>
    <submittedName>
        <fullName evidence="1">Uncharacterized protein</fullName>
    </submittedName>
</protein>
<dbReference type="AlphaFoldDB" id="A0A0A9BW02"/>
<sequence length="47" mass="5786">MYQKRDRQMTVSRHVRNHPKFCRNGLLYRNYKGSFISLRNMVIIFPI</sequence>
<evidence type="ECO:0000313" key="1">
    <source>
        <dbReference type="EMBL" id="JAD67476.1"/>
    </source>
</evidence>
<reference evidence="1" key="1">
    <citation type="submission" date="2014-09" db="EMBL/GenBank/DDBJ databases">
        <authorList>
            <person name="Magalhaes I.L.F."/>
            <person name="Oliveira U."/>
            <person name="Santos F.R."/>
            <person name="Vidigal T.H.D.A."/>
            <person name="Brescovit A.D."/>
            <person name="Santos A.J."/>
        </authorList>
    </citation>
    <scope>NUCLEOTIDE SEQUENCE</scope>
    <source>
        <tissue evidence="1">Shoot tissue taken approximately 20 cm above the soil surface</tissue>
    </source>
</reference>
<organism evidence="1">
    <name type="scientific">Arundo donax</name>
    <name type="common">Giant reed</name>
    <name type="synonym">Donax arundinaceus</name>
    <dbReference type="NCBI Taxonomy" id="35708"/>
    <lineage>
        <taxon>Eukaryota</taxon>
        <taxon>Viridiplantae</taxon>
        <taxon>Streptophyta</taxon>
        <taxon>Embryophyta</taxon>
        <taxon>Tracheophyta</taxon>
        <taxon>Spermatophyta</taxon>
        <taxon>Magnoliopsida</taxon>
        <taxon>Liliopsida</taxon>
        <taxon>Poales</taxon>
        <taxon>Poaceae</taxon>
        <taxon>PACMAD clade</taxon>
        <taxon>Arundinoideae</taxon>
        <taxon>Arundineae</taxon>
        <taxon>Arundo</taxon>
    </lineage>
</organism>